<dbReference type="OrthoDB" id="37886at2759"/>
<dbReference type="PANTHER" id="PTHR10502">
    <property type="entry name" value="ANNEXIN"/>
    <property type="match status" value="1"/>
</dbReference>
<comment type="caution">
    <text evidence="3">The sequence shown here is derived from an EMBL/GenBank/DDBJ whole genome shotgun (WGS) entry which is preliminary data.</text>
</comment>
<dbReference type="PRINTS" id="PR00196">
    <property type="entry name" value="ANNEXIN"/>
</dbReference>
<reference evidence="3 4" key="1">
    <citation type="journal article" date="2020" name="IScience">
        <title>Genome Sequencing of the Endangered Kingdonia uniflora (Circaeasteraceae, Ranunculales) Reveals Potential Mechanisms of Evolutionary Specialization.</title>
        <authorList>
            <person name="Sun Y."/>
            <person name="Deng T."/>
            <person name="Zhang A."/>
            <person name="Moore M.J."/>
            <person name="Landis J.B."/>
            <person name="Lin N."/>
            <person name="Zhang H."/>
            <person name="Zhang X."/>
            <person name="Huang J."/>
            <person name="Zhang X."/>
            <person name="Sun H."/>
            <person name="Wang H."/>
        </authorList>
    </citation>
    <scope>NUCLEOTIDE SEQUENCE [LARGE SCALE GENOMIC DNA]</scope>
    <source>
        <strain evidence="3">TB1705</strain>
        <tissue evidence="3">Leaf</tissue>
    </source>
</reference>
<evidence type="ECO:0008006" key="5">
    <source>
        <dbReference type="Google" id="ProtNLM"/>
    </source>
</evidence>
<protein>
    <recommendedName>
        <fullName evidence="5">Annexin</fullName>
    </recommendedName>
</protein>
<dbReference type="GO" id="GO:0005544">
    <property type="term" value="F:calcium-dependent phospholipid binding"/>
    <property type="evidence" value="ECO:0007669"/>
    <property type="project" value="InterPro"/>
</dbReference>
<dbReference type="InterPro" id="IPR018502">
    <property type="entry name" value="Annexin_repeat"/>
</dbReference>
<dbReference type="InterPro" id="IPR037104">
    <property type="entry name" value="Annexin_sf"/>
</dbReference>
<evidence type="ECO:0000313" key="4">
    <source>
        <dbReference type="Proteomes" id="UP000541444"/>
    </source>
</evidence>
<dbReference type="Gene3D" id="1.10.220.10">
    <property type="entry name" value="Annexin"/>
    <property type="match status" value="1"/>
</dbReference>
<gene>
    <name evidence="3" type="ORF">GIB67_004789</name>
</gene>
<dbReference type="EMBL" id="JACGCM010002137">
    <property type="protein sequence ID" value="KAF6144116.1"/>
    <property type="molecule type" value="Genomic_DNA"/>
</dbReference>
<keyword evidence="4" id="KW-1185">Reference proteome</keyword>
<evidence type="ECO:0000313" key="3">
    <source>
        <dbReference type="EMBL" id="KAF6144116.1"/>
    </source>
</evidence>
<dbReference type="GO" id="GO:0009651">
    <property type="term" value="P:response to salt stress"/>
    <property type="evidence" value="ECO:0007669"/>
    <property type="project" value="TreeGrafter"/>
</dbReference>
<keyword evidence="2" id="KW-0041">Annexin</keyword>
<dbReference type="GO" id="GO:0005886">
    <property type="term" value="C:plasma membrane"/>
    <property type="evidence" value="ECO:0007669"/>
    <property type="project" value="TreeGrafter"/>
</dbReference>
<dbReference type="GO" id="GO:0009408">
    <property type="term" value="P:response to heat"/>
    <property type="evidence" value="ECO:0007669"/>
    <property type="project" value="TreeGrafter"/>
</dbReference>
<dbReference type="AlphaFoldDB" id="A0A7J7LN86"/>
<name>A0A7J7LN86_9MAGN</name>
<accession>A0A7J7LN86</accession>
<proteinExistence type="predicted"/>
<keyword evidence="1" id="KW-0677">Repeat</keyword>
<dbReference type="Proteomes" id="UP000541444">
    <property type="component" value="Unassembled WGS sequence"/>
</dbReference>
<dbReference type="GO" id="GO:0005509">
    <property type="term" value="F:calcium ion binding"/>
    <property type="evidence" value="ECO:0007669"/>
    <property type="project" value="InterPro"/>
</dbReference>
<dbReference type="GO" id="GO:0001786">
    <property type="term" value="F:phosphatidylserine binding"/>
    <property type="evidence" value="ECO:0007669"/>
    <property type="project" value="TreeGrafter"/>
</dbReference>
<sequence>MRLGINKQGTYEWALTRVVTTRAEVDLEKIKEEYNKRNNVPLDHAIGKDTSGDYEEMLLVHVGKNCV</sequence>
<organism evidence="3 4">
    <name type="scientific">Kingdonia uniflora</name>
    <dbReference type="NCBI Taxonomy" id="39325"/>
    <lineage>
        <taxon>Eukaryota</taxon>
        <taxon>Viridiplantae</taxon>
        <taxon>Streptophyta</taxon>
        <taxon>Embryophyta</taxon>
        <taxon>Tracheophyta</taxon>
        <taxon>Spermatophyta</taxon>
        <taxon>Magnoliopsida</taxon>
        <taxon>Ranunculales</taxon>
        <taxon>Circaeasteraceae</taxon>
        <taxon>Kingdonia</taxon>
    </lineage>
</organism>
<dbReference type="SUPFAM" id="SSF47874">
    <property type="entry name" value="Annexin"/>
    <property type="match status" value="1"/>
</dbReference>
<evidence type="ECO:0000256" key="2">
    <source>
        <dbReference type="ARBA" id="ARBA00023216"/>
    </source>
</evidence>
<dbReference type="Pfam" id="PF00191">
    <property type="entry name" value="Annexin"/>
    <property type="match status" value="1"/>
</dbReference>
<dbReference type="GO" id="GO:0005737">
    <property type="term" value="C:cytoplasm"/>
    <property type="evidence" value="ECO:0007669"/>
    <property type="project" value="TreeGrafter"/>
</dbReference>
<dbReference type="GO" id="GO:0009414">
    <property type="term" value="P:response to water deprivation"/>
    <property type="evidence" value="ECO:0007669"/>
    <property type="project" value="TreeGrafter"/>
</dbReference>
<dbReference type="InterPro" id="IPR001464">
    <property type="entry name" value="Annexin"/>
</dbReference>
<evidence type="ECO:0000256" key="1">
    <source>
        <dbReference type="ARBA" id="ARBA00022737"/>
    </source>
</evidence>
<dbReference type="PROSITE" id="PS51897">
    <property type="entry name" value="ANNEXIN_2"/>
    <property type="match status" value="1"/>
</dbReference>
<dbReference type="SMART" id="SM00335">
    <property type="entry name" value="ANX"/>
    <property type="match status" value="1"/>
</dbReference>
<dbReference type="GO" id="GO:0009409">
    <property type="term" value="P:response to cold"/>
    <property type="evidence" value="ECO:0007669"/>
    <property type="project" value="TreeGrafter"/>
</dbReference>
<dbReference type="PANTHER" id="PTHR10502:SF104">
    <property type="entry name" value="ANNEXIN D1"/>
    <property type="match status" value="1"/>
</dbReference>
<dbReference type="FunFam" id="1.10.220.10:FF:000001">
    <property type="entry name" value="Annexin"/>
    <property type="match status" value="1"/>
</dbReference>